<dbReference type="Proteomes" id="UP001223978">
    <property type="component" value="Unassembled WGS sequence"/>
</dbReference>
<evidence type="ECO:0000313" key="2">
    <source>
        <dbReference type="Proteomes" id="UP001223978"/>
    </source>
</evidence>
<accession>A0ABT6S7P0</accession>
<protein>
    <submittedName>
        <fullName evidence="1">Uncharacterized protein</fullName>
    </submittedName>
</protein>
<reference evidence="1 2" key="1">
    <citation type="submission" date="2023-05" db="EMBL/GenBank/DDBJ databases">
        <title>Draft genome sequence of Streptomyces sp. B-S-A6 isolated from a cave soil in Thailand.</title>
        <authorList>
            <person name="Chamroensaksri N."/>
            <person name="Muangham S."/>
        </authorList>
    </citation>
    <scope>NUCLEOTIDE SEQUENCE [LARGE SCALE GENOMIC DNA]</scope>
    <source>
        <strain evidence="1 2">B-S-A6</strain>
    </source>
</reference>
<proteinExistence type="predicted"/>
<evidence type="ECO:0000313" key="1">
    <source>
        <dbReference type="EMBL" id="MDI3404098.1"/>
    </source>
</evidence>
<sequence length="116" mass="12566">MLESIGVDIYEKELRFAAPASDATKNTFVIYNPGRYNGVLVLVPDVGGFEDIGWSSPDSFYSGGKLAYYDARLVGPGKDGRYAIVKSENSCNPSCAEGAIRSVTLHWNGHEYLPAA</sequence>
<keyword evidence="2" id="KW-1185">Reference proteome</keyword>
<dbReference type="EMBL" id="JASCIQ010000008">
    <property type="protein sequence ID" value="MDI3404098.1"/>
    <property type="molecule type" value="Genomic_DNA"/>
</dbReference>
<name>A0ABT6S7P0_9ACTN</name>
<gene>
    <name evidence="1" type="ORF">QIS96_09715</name>
</gene>
<dbReference type="RefSeq" id="WP_282542052.1">
    <property type="nucleotide sequence ID" value="NZ_JASCIQ010000008.1"/>
</dbReference>
<comment type="caution">
    <text evidence="1">The sequence shown here is derived from an EMBL/GenBank/DDBJ whole genome shotgun (WGS) entry which is preliminary data.</text>
</comment>
<organism evidence="1 2">
    <name type="scientific">Streptomyces cavernicola</name>
    <dbReference type="NCBI Taxonomy" id="3043613"/>
    <lineage>
        <taxon>Bacteria</taxon>
        <taxon>Bacillati</taxon>
        <taxon>Actinomycetota</taxon>
        <taxon>Actinomycetes</taxon>
        <taxon>Kitasatosporales</taxon>
        <taxon>Streptomycetaceae</taxon>
        <taxon>Streptomyces</taxon>
    </lineage>
</organism>